<accession>R0LYU7</accession>
<evidence type="ECO:0000313" key="6">
    <source>
        <dbReference type="Proteomes" id="UP000296049"/>
    </source>
</evidence>
<reference evidence="6" key="1">
    <citation type="journal article" date="2013" name="Nat. Genet.">
        <title>The duck genome and transcriptome provide insight into an avian influenza virus reservoir species.</title>
        <authorList>
            <person name="Huang Y."/>
            <person name="Li Y."/>
            <person name="Burt D.W."/>
            <person name="Chen H."/>
            <person name="Zhang Y."/>
            <person name="Qian W."/>
            <person name="Kim H."/>
            <person name="Gan S."/>
            <person name="Zhao Y."/>
            <person name="Li J."/>
            <person name="Yi K."/>
            <person name="Feng H."/>
            <person name="Zhu P."/>
            <person name="Li B."/>
            <person name="Liu Q."/>
            <person name="Fairley S."/>
            <person name="Magor K.E."/>
            <person name="Du Z."/>
            <person name="Hu X."/>
            <person name="Goodman L."/>
            <person name="Tafer H."/>
            <person name="Vignal A."/>
            <person name="Lee T."/>
            <person name="Kim K.W."/>
            <person name="Sheng Z."/>
            <person name="An Y."/>
            <person name="Searle S."/>
            <person name="Herrero J."/>
            <person name="Groenen M.A."/>
            <person name="Crooijmans R.P."/>
            <person name="Faraut T."/>
            <person name="Cai Q."/>
            <person name="Webster R.G."/>
            <person name="Aldridge J.R."/>
            <person name="Warren W.C."/>
            <person name="Bartschat S."/>
            <person name="Kehr S."/>
            <person name="Marz M."/>
            <person name="Stadler P.F."/>
            <person name="Smith J."/>
            <person name="Kraus R.H."/>
            <person name="Zhao Y."/>
            <person name="Ren L."/>
            <person name="Fei J."/>
            <person name="Morisson M."/>
            <person name="Kaiser P."/>
            <person name="Griffin D.K."/>
            <person name="Rao M."/>
            <person name="Pitel F."/>
            <person name="Wang J."/>
            <person name="Li N."/>
        </authorList>
    </citation>
    <scope>NUCLEOTIDE SEQUENCE [LARGE SCALE GENOMIC DNA]</scope>
</reference>
<keyword evidence="2" id="KW-0328">Glycosyltransferase</keyword>
<dbReference type="InterPro" id="IPR002213">
    <property type="entry name" value="UDP_glucos_trans"/>
</dbReference>
<dbReference type="GO" id="GO:0015020">
    <property type="term" value="F:glucuronosyltransferase activity"/>
    <property type="evidence" value="ECO:0007669"/>
    <property type="project" value="TreeGrafter"/>
</dbReference>
<feature type="non-terminal residue" evidence="5">
    <location>
        <position position="1"/>
    </location>
</feature>
<dbReference type="Gene3D" id="3.40.50.2000">
    <property type="entry name" value="Glycogen Phosphorylase B"/>
    <property type="match status" value="3"/>
</dbReference>
<feature type="non-terminal residue" evidence="5">
    <location>
        <position position="682"/>
    </location>
</feature>
<name>R0LYU7_ANAPL</name>
<dbReference type="SUPFAM" id="SSF53756">
    <property type="entry name" value="UDP-Glycosyltransferase/glycogen phosphorylase"/>
    <property type="match status" value="2"/>
</dbReference>
<gene>
    <name evidence="5" type="ORF">Anapl_10492</name>
</gene>
<evidence type="ECO:0000256" key="2">
    <source>
        <dbReference type="ARBA" id="ARBA00022676"/>
    </source>
</evidence>
<evidence type="ECO:0000256" key="4">
    <source>
        <dbReference type="SAM" id="Phobius"/>
    </source>
</evidence>
<dbReference type="PROSITE" id="PS00375">
    <property type="entry name" value="UDPGT"/>
    <property type="match status" value="1"/>
</dbReference>
<feature type="transmembrane region" description="Helical" evidence="4">
    <location>
        <begin position="648"/>
        <end position="671"/>
    </location>
</feature>
<evidence type="ECO:0000313" key="5">
    <source>
        <dbReference type="EMBL" id="EOB07005.1"/>
    </source>
</evidence>
<dbReference type="EMBL" id="KB742565">
    <property type="protein sequence ID" value="EOB07005.1"/>
    <property type="molecule type" value="Genomic_DNA"/>
</dbReference>
<dbReference type="Proteomes" id="UP000296049">
    <property type="component" value="Unassembled WGS sequence"/>
</dbReference>
<dbReference type="FunFam" id="3.40.50.2000:FF:000081">
    <property type="entry name" value="UDP-glucuronosyltransferase 2A2"/>
    <property type="match status" value="2"/>
</dbReference>
<dbReference type="AlphaFoldDB" id="R0LYU7"/>
<dbReference type="PANTHER" id="PTHR48043:SF140">
    <property type="entry name" value="UDP-GLUCURONOSYLTRANSFERASE 2A1"/>
    <property type="match status" value="1"/>
</dbReference>
<protein>
    <submittedName>
        <fullName evidence="5">UDP-glucuronosyltransferase 2C1</fullName>
    </submittedName>
</protein>
<keyword evidence="4" id="KW-0812">Transmembrane</keyword>
<evidence type="ECO:0000256" key="1">
    <source>
        <dbReference type="ARBA" id="ARBA00009995"/>
    </source>
</evidence>
<proteinExistence type="inferred from homology"/>
<sequence>LAVLGSVSGGKVLVWPVDNSHWLNMEYVLKELVARGHEVTVLLPSCFLILNATDHSPFRFEVVEVPISKKEMAATLDESFYFWFYEERELPLWKRIYRVIQLLSKLEAVTKTICDGVLRDKMLMERLKASAFDVLVADPLVPSGELFAEMLGIPFVYTIRFSLGNTVERLCGGLPAPPSYVPAILSRLTDKMSFTERLYNIISYFLQDLTYHHLFWRNWDQYYSEVLADASHWINIKVLLEELVLRGHEVTVLVPSSNLLINYEDTSSPFTFEVLQVPYSQEFLNAVMEDFLNLWMNELPNLFPWEVMWRMTELIGSFSDMSKQTCDTLVTNPQLMAKLQQAKFDVLIADPLAVGGELVAQLLEIPFVYTFRFSDGNVAERLCGGLPSPPSYVPASTVGMTDQMSFVERLRNFLFYLYTDLFFLKFWRDEWDGYYSNVLGRPTTLCETMGKAEIWLIRTYWDFEFPRPFLPNFEFVGGLHCQPAKPLPKVLWRYKGKKPEALGSNTRTYDWIPQNDLLGHPLTKVFITHGGTNGIYEAIYHGIPLVGIPMFADQHDNIAHMRAKGAAVELDFGTLKTEDLVDAVNTVINNSSYKENALRLSKIHHDQPITPLDRAVFWIEFVMRHKGAKHLRPAAHHLTWYQYHCLDVLAFLFTCAAIAVFILVKCCLFCCRKRGRIAKRKK</sequence>
<keyword evidence="6" id="KW-1185">Reference proteome</keyword>
<dbReference type="PANTHER" id="PTHR48043">
    <property type="entry name" value="EG:EG0003.4 PROTEIN-RELATED"/>
    <property type="match status" value="1"/>
</dbReference>
<keyword evidence="4" id="KW-0472">Membrane</keyword>
<dbReference type="InterPro" id="IPR050271">
    <property type="entry name" value="UDP-glycosyltransferase"/>
</dbReference>
<dbReference type="InterPro" id="IPR035595">
    <property type="entry name" value="UDP_glycos_trans_CS"/>
</dbReference>
<comment type="similarity">
    <text evidence="1">Belongs to the UDP-glycosyltransferase family.</text>
</comment>
<dbReference type="Pfam" id="PF00201">
    <property type="entry name" value="UDPGT"/>
    <property type="match status" value="2"/>
</dbReference>
<dbReference type="CDD" id="cd03784">
    <property type="entry name" value="GT1_Gtf-like"/>
    <property type="match status" value="1"/>
</dbReference>
<dbReference type="FunFam" id="3.40.50.2000:FF:000134">
    <property type="entry name" value="UDP-glucuronosyltransferase 2A2 isoform X1"/>
    <property type="match status" value="1"/>
</dbReference>
<keyword evidence="3 5" id="KW-0808">Transferase</keyword>
<evidence type="ECO:0000256" key="3">
    <source>
        <dbReference type="ARBA" id="ARBA00022679"/>
    </source>
</evidence>
<keyword evidence="4" id="KW-1133">Transmembrane helix</keyword>
<organism evidence="5 6">
    <name type="scientific">Anas platyrhynchos</name>
    <name type="common">Mallard</name>
    <name type="synonym">Anas boschas</name>
    <dbReference type="NCBI Taxonomy" id="8839"/>
    <lineage>
        <taxon>Eukaryota</taxon>
        <taxon>Metazoa</taxon>
        <taxon>Chordata</taxon>
        <taxon>Craniata</taxon>
        <taxon>Vertebrata</taxon>
        <taxon>Euteleostomi</taxon>
        <taxon>Archelosauria</taxon>
        <taxon>Archosauria</taxon>
        <taxon>Dinosauria</taxon>
        <taxon>Saurischia</taxon>
        <taxon>Theropoda</taxon>
        <taxon>Coelurosauria</taxon>
        <taxon>Aves</taxon>
        <taxon>Neognathae</taxon>
        <taxon>Galloanserae</taxon>
        <taxon>Anseriformes</taxon>
        <taxon>Anatidae</taxon>
        <taxon>Anatinae</taxon>
        <taxon>Anas</taxon>
    </lineage>
</organism>